<comment type="similarity">
    <text evidence="2">Belongs to the SusD family.</text>
</comment>
<evidence type="ECO:0000256" key="3">
    <source>
        <dbReference type="ARBA" id="ARBA00022729"/>
    </source>
</evidence>
<evidence type="ECO:0000313" key="9">
    <source>
        <dbReference type="Proteomes" id="UP000256779"/>
    </source>
</evidence>
<dbReference type="Pfam" id="PF07980">
    <property type="entry name" value="SusD_RagB"/>
    <property type="match status" value="1"/>
</dbReference>
<evidence type="ECO:0000256" key="5">
    <source>
        <dbReference type="ARBA" id="ARBA00023237"/>
    </source>
</evidence>
<gene>
    <name evidence="8" type="ORF">C7460_10115</name>
</gene>
<dbReference type="InterPro" id="IPR033985">
    <property type="entry name" value="SusD-like_N"/>
</dbReference>
<dbReference type="Pfam" id="PF14322">
    <property type="entry name" value="SusD-like_3"/>
    <property type="match status" value="1"/>
</dbReference>
<accession>A0A3D9LFR1</accession>
<protein>
    <submittedName>
        <fullName evidence="8">SusD-like starch-binding protein associating with outer membrane</fullName>
    </submittedName>
</protein>
<evidence type="ECO:0000256" key="2">
    <source>
        <dbReference type="ARBA" id="ARBA00006275"/>
    </source>
</evidence>
<dbReference type="InterPro" id="IPR012944">
    <property type="entry name" value="SusD_RagB_dom"/>
</dbReference>
<comment type="subcellular location">
    <subcellularLocation>
        <location evidence="1">Cell outer membrane</location>
    </subcellularLocation>
</comment>
<dbReference type="SUPFAM" id="SSF48452">
    <property type="entry name" value="TPR-like"/>
    <property type="match status" value="1"/>
</dbReference>
<evidence type="ECO:0000259" key="7">
    <source>
        <dbReference type="Pfam" id="PF14322"/>
    </source>
</evidence>
<dbReference type="PROSITE" id="PS51257">
    <property type="entry name" value="PROKAR_LIPOPROTEIN"/>
    <property type="match status" value="1"/>
</dbReference>
<reference evidence="8 9" key="1">
    <citation type="submission" date="2018-07" db="EMBL/GenBank/DDBJ databases">
        <title>Genomic Encyclopedia of Type Strains, Phase IV (KMG-IV): sequencing the most valuable type-strain genomes for metagenomic binning, comparative biology and taxonomic classification.</title>
        <authorList>
            <person name="Goeker M."/>
        </authorList>
    </citation>
    <scope>NUCLEOTIDE SEQUENCE [LARGE SCALE GENOMIC DNA]</scope>
    <source>
        <strain evidence="8 9">DSM 4134</strain>
    </source>
</reference>
<keyword evidence="3" id="KW-0732">Signal</keyword>
<feature type="domain" description="RagB/SusD" evidence="6">
    <location>
        <begin position="540"/>
        <end position="693"/>
    </location>
</feature>
<evidence type="ECO:0000259" key="6">
    <source>
        <dbReference type="Pfam" id="PF07980"/>
    </source>
</evidence>
<keyword evidence="5" id="KW-0998">Cell outer membrane</keyword>
<name>A0A3D9LFR1_MARFU</name>
<organism evidence="8 9">
    <name type="scientific">Marinoscillum furvescens DSM 4134</name>
    <dbReference type="NCBI Taxonomy" id="1122208"/>
    <lineage>
        <taxon>Bacteria</taxon>
        <taxon>Pseudomonadati</taxon>
        <taxon>Bacteroidota</taxon>
        <taxon>Cytophagia</taxon>
        <taxon>Cytophagales</taxon>
        <taxon>Reichenbachiellaceae</taxon>
        <taxon>Marinoscillum</taxon>
    </lineage>
</organism>
<dbReference type="InterPro" id="IPR011990">
    <property type="entry name" value="TPR-like_helical_dom_sf"/>
</dbReference>
<keyword evidence="4" id="KW-0472">Membrane</keyword>
<evidence type="ECO:0000256" key="4">
    <source>
        <dbReference type="ARBA" id="ARBA00023136"/>
    </source>
</evidence>
<evidence type="ECO:0000256" key="1">
    <source>
        <dbReference type="ARBA" id="ARBA00004442"/>
    </source>
</evidence>
<proteinExistence type="inferred from homology"/>
<dbReference type="Proteomes" id="UP000256779">
    <property type="component" value="Unassembled WGS sequence"/>
</dbReference>
<dbReference type="Gene3D" id="1.25.40.390">
    <property type="match status" value="2"/>
</dbReference>
<sequence>MKKLLYIFFMTCLGFGCEDQFLEERAVTVLNGNYYKTAEGLRSLVNGSYQVFRFKPDYLPGLNLFGVANDCEVFLHNNNDRIALGTYTSGAWGGASSSWTTMRGMVEQILGEESGGVTEGMYPVINRCNTFLDNYEMGSDELREQVKDALGEILFIRAYSYYLLTNVLGDVPLILTSPKEYTTVFDFPKAPLEEIYQVMITDLRTAVEVLPEEATQLGRVSKPAAAHLLAKLYLHRAQAADWANAEEHLAMLYKGKVATDLDSAIYYSSMVIDQKSGETAFGGLAPNFADLWQVAPNDPNNLSQNYARDLVSEVILSSQYEGSGNFNGRYGGSTLIHFYNQDYTVLNCGLDRANMTYPRPYRAAGPNDWAYDMFTDKANDSRFAKTYLTEYASNNGSFARNSDVKWDKKSAYYYNNYLKDRYTERYEGADVVAGESKIEFEKRCLVFIENSKDEPLDSLWVASQPYLLLARWVAGSPDGEGYYDYDGDGNIIGLKPGVTVDPDNPVVADVSNREVRYRIIPESGPSIGRYGCDAESSSSLAYLSPAKWIDRNRGQAVNDRGQGAIDIPVIRLAETYLIRAEALGRRDGPAAAISDLNVIRQRAAYHVGENRSDIIAAMEPGVLTGRYSIPADEQEAPYTVNQDSYDEIMITGEEWGTGTKAQRENYPPTASTEMERFIHFIYNEKAREFIFEQMITEDLHNAGILYDRVYYRDYFGAPIASQGTSTHPFPVDVVDQGGVVGAIGTGRGQLQKFHTFKPWPISFLNLLTDSNGAPLDQQALDAYQNPGY</sequence>
<dbReference type="AlphaFoldDB" id="A0A3D9LFR1"/>
<dbReference type="GO" id="GO:0009279">
    <property type="term" value="C:cell outer membrane"/>
    <property type="evidence" value="ECO:0007669"/>
    <property type="project" value="UniProtKB-SubCell"/>
</dbReference>
<evidence type="ECO:0000313" key="8">
    <source>
        <dbReference type="EMBL" id="REE05500.1"/>
    </source>
</evidence>
<feature type="domain" description="SusD-like N-terminal" evidence="7">
    <location>
        <begin position="119"/>
        <end position="234"/>
    </location>
</feature>
<dbReference type="EMBL" id="QREG01000001">
    <property type="protein sequence ID" value="REE05500.1"/>
    <property type="molecule type" value="Genomic_DNA"/>
</dbReference>
<keyword evidence="9" id="KW-1185">Reference proteome</keyword>
<comment type="caution">
    <text evidence="8">The sequence shown here is derived from an EMBL/GenBank/DDBJ whole genome shotgun (WGS) entry which is preliminary data.</text>
</comment>